<organism evidence="2 3">
    <name type="scientific">Haloglomus irregulare</name>
    <dbReference type="NCBI Taxonomy" id="2234134"/>
    <lineage>
        <taxon>Archaea</taxon>
        <taxon>Methanobacteriati</taxon>
        <taxon>Methanobacteriota</taxon>
        <taxon>Stenosarchaea group</taxon>
        <taxon>Halobacteria</taxon>
        <taxon>Halobacteriales</taxon>
        <taxon>Natronomonadaceae</taxon>
        <taxon>Haloglomus</taxon>
    </lineage>
</organism>
<comment type="caution">
    <text evidence="2">The sequence shown here is derived from an EMBL/GenBank/DDBJ whole genome shotgun (WGS) entry which is preliminary data.</text>
</comment>
<evidence type="ECO:0000313" key="2">
    <source>
        <dbReference type="EMBL" id="TSD14220.1"/>
    </source>
</evidence>
<reference evidence="2 3" key="1">
    <citation type="submission" date="2018-06" db="EMBL/GenBank/DDBJ databases">
        <title>Natronomonas sp. F16-60 a new haloarchaeon isolated from a solar saltern of Isla Cristina, Huelva, Spain.</title>
        <authorList>
            <person name="Duran-Viseras A."/>
            <person name="Sanchez-Porro C."/>
            <person name="Ventosa A."/>
        </authorList>
    </citation>
    <scope>NUCLEOTIDE SEQUENCE [LARGE SCALE GENOMIC DNA]</scope>
    <source>
        <strain evidence="2 3">F16-60</strain>
    </source>
</reference>
<dbReference type="InterPro" id="IPR036249">
    <property type="entry name" value="Thioredoxin-like_sf"/>
</dbReference>
<dbReference type="Pfam" id="PF00085">
    <property type="entry name" value="Thioredoxin"/>
    <property type="match status" value="1"/>
</dbReference>
<sequence>MNETTDTATTERYEFLLDTGVLVEEDDELVASEAYDAERGVYHDTYANASDETFHETLADLFDMTAEEAAEQAEELEITREQLVAYLSLRGYFKRQAPDTEVSHDELLHLAVLVAGAEPTSPVPDAMPEVGDADYESFIEMNEDAVVFVWQLHCDPCDAMKTDLDEILGHVPEGVAVAGVDGESVADFRREFDVDAAPATLTFADGELVDCVTGRGTPDQVADLFDAAFGRAS</sequence>
<dbReference type="InterPro" id="IPR013766">
    <property type="entry name" value="Thioredoxin_domain"/>
</dbReference>
<gene>
    <name evidence="2" type="ORF">DP107_08175</name>
</gene>
<dbReference type="EMBL" id="QMDX01000004">
    <property type="protein sequence ID" value="TSD14220.1"/>
    <property type="molecule type" value="Genomic_DNA"/>
</dbReference>
<keyword evidence="3" id="KW-1185">Reference proteome</keyword>
<evidence type="ECO:0000259" key="1">
    <source>
        <dbReference type="PROSITE" id="PS51352"/>
    </source>
</evidence>
<dbReference type="AlphaFoldDB" id="A0A554NB63"/>
<dbReference type="OrthoDB" id="304286at2157"/>
<dbReference type="PROSITE" id="PS51352">
    <property type="entry name" value="THIOREDOXIN_2"/>
    <property type="match status" value="1"/>
</dbReference>
<dbReference type="InParanoid" id="A0A554NB63"/>
<accession>A0A554NB63</accession>
<dbReference type="Proteomes" id="UP000319894">
    <property type="component" value="Unassembled WGS sequence"/>
</dbReference>
<evidence type="ECO:0000313" key="3">
    <source>
        <dbReference type="Proteomes" id="UP000319894"/>
    </source>
</evidence>
<dbReference type="RefSeq" id="WP_144261667.1">
    <property type="nucleotide sequence ID" value="NZ_QMDX01000004.1"/>
</dbReference>
<protein>
    <submittedName>
        <fullName evidence="2">Thioredoxin</fullName>
    </submittedName>
</protein>
<feature type="domain" description="Thioredoxin" evidence="1">
    <location>
        <begin position="112"/>
        <end position="230"/>
    </location>
</feature>
<dbReference type="Gene3D" id="3.40.30.10">
    <property type="entry name" value="Glutaredoxin"/>
    <property type="match status" value="1"/>
</dbReference>
<proteinExistence type="predicted"/>
<dbReference type="SUPFAM" id="SSF52833">
    <property type="entry name" value="Thioredoxin-like"/>
    <property type="match status" value="1"/>
</dbReference>
<name>A0A554NB63_9EURY</name>
<dbReference type="CDD" id="cd02947">
    <property type="entry name" value="TRX_family"/>
    <property type="match status" value="1"/>
</dbReference>